<dbReference type="InterPro" id="IPR051536">
    <property type="entry name" value="UDG_Type-4/5"/>
</dbReference>
<comment type="catalytic activity">
    <reaction evidence="1">
        <text>Hydrolyzes single-stranded DNA or mismatched double-stranded DNA and polynucleotides, releasing free uracil.</text>
        <dbReference type="EC" id="3.2.2.27"/>
    </reaction>
</comment>
<evidence type="ECO:0000313" key="14">
    <source>
        <dbReference type="Proteomes" id="UP000266287"/>
    </source>
</evidence>
<evidence type="ECO:0000256" key="9">
    <source>
        <dbReference type="ARBA" id="ARBA00023004"/>
    </source>
</evidence>
<keyword evidence="11" id="KW-0234">DNA repair</keyword>
<dbReference type="Proteomes" id="UP000266287">
    <property type="component" value="Unassembled WGS sequence"/>
</dbReference>
<evidence type="ECO:0000256" key="4">
    <source>
        <dbReference type="ARBA" id="ARBA00019403"/>
    </source>
</evidence>
<gene>
    <name evidence="13" type="ORF">B9J77_00975</name>
</gene>
<dbReference type="PANTHER" id="PTHR33693">
    <property type="entry name" value="TYPE-5 URACIL-DNA GLYCOSYLASE"/>
    <property type="match status" value="1"/>
</dbReference>
<dbReference type="NCBIfam" id="TIGR00758">
    <property type="entry name" value="UDG_fam4"/>
    <property type="match status" value="1"/>
</dbReference>
<reference evidence="13 14" key="1">
    <citation type="submission" date="2018-08" db="EMBL/GenBank/DDBJ databases">
        <title>Draft genome of candidate division NPL-UPA2 bacterium Unc8 that adapted to ultra-basic serpentinizing groundwater.</title>
        <authorList>
            <person name="Ishii S."/>
            <person name="Suzuki S."/>
            <person name="Nealson K.H."/>
        </authorList>
    </citation>
    <scope>NUCLEOTIDE SEQUENCE [LARGE SCALE GENOMIC DNA]</scope>
    <source>
        <strain evidence="13">Unc8</strain>
    </source>
</reference>
<dbReference type="EMBL" id="NDHY01000001">
    <property type="protein sequence ID" value="RII01157.1"/>
    <property type="molecule type" value="Genomic_DNA"/>
</dbReference>
<protein>
    <recommendedName>
        <fullName evidence="4">Type-4 uracil-DNA glycosylase</fullName>
        <ecNumber evidence="3">3.2.2.27</ecNumber>
    </recommendedName>
</protein>
<keyword evidence="7" id="KW-0227">DNA damage</keyword>
<proteinExistence type="inferred from homology"/>
<comment type="caution">
    <text evidence="13">The sequence shown here is derived from an EMBL/GenBank/DDBJ whole genome shotgun (WGS) entry which is preliminary data.</text>
</comment>
<dbReference type="GO" id="GO:0006281">
    <property type="term" value="P:DNA repair"/>
    <property type="evidence" value="ECO:0007669"/>
    <property type="project" value="UniProtKB-KW"/>
</dbReference>
<dbReference type="SMART" id="SM00986">
    <property type="entry name" value="UDG"/>
    <property type="match status" value="1"/>
</dbReference>
<evidence type="ECO:0000256" key="11">
    <source>
        <dbReference type="ARBA" id="ARBA00023204"/>
    </source>
</evidence>
<dbReference type="GO" id="GO:0046872">
    <property type="term" value="F:metal ion binding"/>
    <property type="evidence" value="ECO:0007669"/>
    <property type="project" value="UniProtKB-KW"/>
</dbReference>
<comment type="similarity">
    <text evidence="2">Belongs to the uracil-DNA glycosylase (UDG) superfamily. Type 4 (UDGa) family.</text>
</comment>
<dbReference type="GO" id="GO:0051539">
    <property type="term" value="F:4 iron, 4 sulfur cluster binding"/>
    <property type="evidence" value="ECO:0007669"/>
    <property type="project" value="UniProtKB-KW"/>
</dbReference>
<dbReference type="GO" id="GO:0004844">
    <property type="term" value="F:uracil DNA N-glycosylase activity"/>
    <property type="evidence" value="ECO:0007669"/>
    <property type="project" value="UniProtKB-EC"/>
</dbReference>
<accession>A0A399FYH7</accession>
<dbReference type="Pfam" id="PF03167">
    <property type="entry name" value="UDG"/>
    <property type="match status" value="1"/>
</dbReference>
<keyword evidence="8" id="KW-0378">Hydrolase</keyword>
<keyword evidence="6" id="KW-0479">Metal-binding</keyword>
<keyword evidence="9" id="KW-0408">Iron</keyword>
<dbReference type="PANTHER" id="PTHR33693:SF1">
    <property type="entry name" value="TYPE-4 URACIL-DNA GLYCOSYLASE"/>
    <property type="match status" value="1"/>
</dbReference>
<dbReference type="SMART" id="SM00987">
    <property type="entry name" value="UreE_C"/>
    <property type="match status" value="1"/>
</dbReference>
<sequence length="197" mass="22356">MKLNELYKKIEDCQQCSLGKTRTKLVFGTGSEEAEVVFVGEAPGYYEDQKGEPFVGEAGKLLTELLEKIGIKRSEVYIANVLKCRPPGNRDPAPEEVEICKEHLLQQIEVIKPKVVCTLGNFATQVILGKKVPISRVRGTPTLTKEFFVFPLYHPAAVLHQRWMLEPLEEDFQKLREFLNSPISVPQLQKAEQLDLF</sequence>
<evidence type="ECO:0000256" key="5">
    <source>
        <dbReference type="ARBA" id="ARBA00022485"/>
    </source>
</evidence>
<evidence type="ECO:0000256" key="8">
    <source>
        <dbReference type="ARBA" id="ARBA00022801"/>
    </source>
</evidence>
<dbReference type="SUPFAM" id="SSF52141">
    <property type="entry name" value="Uracil-DNA glycosylase-like"/>
    <property type="match status" value="1"/>
</dbReference>
<organism evidence="13 14">
    <name type="scientific">candidate division NPL-UPA2 bacterium Unc8</name>
    <dbReference type="NCBI Taxonomy" id="1980939"/>
    <lineage>
        <taxon>Bacteria</taxon>
    </lineage>
</organism>
<dbReference type="InterPro" id="IPR036895">
    <property type="entry name" value="Uracil-DNA_glycosylase-like_sf"/>
</dbReference>
<dbReference type="CDD" id="cd10030">
    <property type="entry name" value="UDG-F4_TTUDGA_SPO1dp_like"/>
    <property type="match status" value="1"/>
</dbReference>
<evidence type="ECO:0000313" key="13">
    <source>
        <dbReference type="EMBL" id="RII01157.1"/>
    </source>
</evidence>
<keyword evidence="10" id="KW-0411">Iron-sulfur</keyword>
<name>A0A399FYH7_UNCN2</name>
<dbReference type="EC" id="3.2.2.27" evidence="3"/>
<evidence type="ECO:0000256" key="3">
    <source>
        <dbReference type="ARBA" id="ARBA00012030"/>
    </source>
</evidence>
<dbReference type="Gene3D" id="3.40.470.10">
    <property type="entry name" value="Uracil-DNA glycosylase-like domain"/>
    <property type="match status" value="1"/>
</dbReference>
<dbReference type="InterPro" id="IPR005122">
    <property type="entry name" value="Uracil-DNA_glycosylase-like"/>
</dbReference>
<dbReference type="AlphaFoldDB" id="A0A399FYH7"/>
<feature type="domain" description="Uracil-DNA glycosylase-like" evidence="12">
    <location>
        <begin position="27"/>
        <end position="173"/>
    </location>
</feature>
<evidence type="ECO:0000256" key="2">
    <source>
        <dbReference type="ARBA" id="ARBA00006521"/>
    </source>
</evidence>
<keyword evidence="5" id="KW-0004">4Fe-4S</keyword>
<evidence type="ECO:0000259" key="12">
    <source>
        <dbReference type="SMART" id="SM00986"/>
    </source>
</evidence>
<dbReference type="InterPro" id="IPR005273">
    <property type="entry name" value="Ura-DNA_glyco_family4"/>
</dbReference>
<evidence type="ECO:0000256" key="6">
    <source>
        <dbReference type="ARBA" id="ARBA00022723"/>
    </source>
</evidence>
<evidence type="ECO:0000256" key="7">
    <source>
        <dbReference type="ARBA" id="ARBA00022763"/>
    </source>
</evidence>
<evidence type="ECO:0000256" key="1">
    <source>
        <dbReference type="ARBA" id="ARBA00001400"/>
    </source>
</evidence>
<evidence type="ECO:0000256" key="10">
    <source>
        <dbReference type="ARBA" id="ARBA00023014"/>
    </source>
</evidence>